<comment type="function">
    <text evidence="5 6">Negative regulator of class I heat shock genes (grpE-dnaK-dnaJ and groELS operons). Prevents heat-shock induction of these operons.</text>
</comment>
<dbReference type="InterPro" id="IPR021153">
    <property type="entry name" value="HrcA_C"/>
</dbReference>
<dbReference type="InterPro" id="IPR002571">
    <property type="entry name" value="HrcA"/>
</dbReference>
<dbReference type="Gene3D" id="3.30.450.40">
    <property type="match status" value="1"/>
</dbReference>
<dbReference type="SUPFAM" id="SSF46785">
    <property type="entry name" value="Winged helix' DNA-binding domain"/>
    <property type="match status" value="1"/>
</dbReference>
<feature type="domain" description="Winged helix-turn-helix transcription repressor HrcA DNA-binding" evidence="8">
    <location>
        <begin position="3"/>
        <end position="74"/>
    </location>
</feature>
<dbReference type="HAMAP" id="MF_00081">
    <property type="entry name" value="HrcA"/>
    <property type="match status" value="1"/>
</dbReference>
<evidence type="ECO:0000313" key="10">
    <source>
        <dbReference type="Proteomes" id="UP000199652"/>
    </source>
</evidence>
<keyword evidence="2 6" id="KW-0805">Transcription regulation</keyword>
<keyword evidence="1 6" id="KW-0678">Repressor</keyword>
<dbReference type="AlphaFoldDB" id="A0A1H3D5Z7"/>
<evidence type="ECO:0000256" key="5">
    <source>
        <dbReference type="ARBA" id="ARBA00055319"/>
    </source>
</evidence>
<dbReference type="OrthoDB" id="9783139at2"/>
<evidence type="ECO:0000256" key="4">
    <source>
        <dbReference type="ARBA" id="ARBA00023163"/>
    </source>
</evidence>
<proteinExistence type="inferred from homology"/>
<dbReference type="InterPro" id="IPR005104">
    <property type="entry name" value="WHTH_HrcA_DNA-bd"/>
</dbReference>
<dbReference type="InterPro" id="IPR036388">
    <property type="entry name" value="WH-like_DNA-bd_sf"/>
</dbReference>
<dbReference type="Gene3D" id="3.30.390.60">
    <property type="entry name" value="Heat-inducible transcription repressor hrca homolog, domain 3"/>
    <property type="match status" value="1"/>
</dbReference>
<evidence type="ECO:0000313" key="9">
    <source>
        <dbReference type="EMBL" id="SDX61776.1"/>
    </source>
</evidence>
<keyword evidence="4 6" id="KW-0804">Transcription</keyword>
<evidence type="ECO:0000259" key="8">
    <source>
        <dbReference type="Pfam" id="PF03444"/>
    </source>
</evidence>
<keyword evidence="10" id="KW-1185">Reference proteome</keyword>
<dbReference type="PANTHER" id="PTHR34824">
    <property type="entry name" value="HEAT-INDUCIBLE TRANSCRIPTION REPRESSOR HRCA"/>
    <property type="match status" value="1"/>
</dbReference>
<evidence type="ECO:0000256" key="1">
    <source>
        <dbReference type="ARBA" id="ARBA00022491"/>
    </source>
</evidence>
<dbReference type="InterPro" id="IPR029016">
    <property type="entry name" value="GAF-like_dom_sf"/>
</dbReference>
<feature type="domain" description="Heat-inducible transcription repressor HrcA C-terminal" evidence="7">
    <location>
        <begin position="105"/>
        <end position="324"/>
    </location>
</feature>
<dbReference type="EMBL" id="FNOU01000004">
    <property type="protein sequence ID" value="SDX61776.1"/>
    <property type="molecule type" value="Genomic_DNA"/>
</dbReference>
<evidence type="ECO:0000256" key="6">
    <source>
        <dbReference type="HAMAP-Rule" id="MF_00081"/>
    </source>
</evidence>
<sequence>MKLKDRKQKILEAIVKDYINTAEPVGSRTLSKRYDLGISPATIRNEMSDLEELGFLAQPHTSSGRIPTQKAYRYYVDEIMQIQKLAKVLRNDIHRGYLDYSREIDNTMHHTAEVLSSLTNYTSVVLAPRVSRFNCKHVQIIPLIRERVLMIVVTVEGIAKNIEMTLSREIDTGEALKLSNVLNSILKNIAFQEMGTELIDEIQELNEEEGVLLREIMPVLREELLAEASNVHAGGLTNLFSYPEFNDVDRIKNLVNIIEEKPLLANVLSQQNGQQKALRVTIGEENSDENMKEFSVITTTYEVDGHPLGAFGVIGPTRMNYDKVSSVLETIRNELNSNITKLLTE</sequence>
<accession>A0A1H3D5Z7</accession>
<dbReference type="InterPro" id="IPR023120">
    <property type="entry name" value="WHTH_transcript_rep_HrcA_IDD"/>
</dbReference>
<gene>
    <name evidence="6" type="primary">hrcA</name>
    <name evidence="9" type="ORF">SAMN04488579_104101</name>
</gene>
<keyword evidence="3 6" id="KW-0346">Stress response</keyword>
<dbReference type="InterPro" id="IPR036390">
    <property type="entry name" value="WH_DNA-bd_sf"/>
</dbReference>
<dbReference type="SUPFAM" id="SSF55781">
    <property type="entry name" value="GAF domain-like"/>
    <property type="match status" value="1"/>
</dbReference>
<comment type="similarity">
    <text evidence="6">Belongs to the HrcA family.</text>
</comment>
<dbReference type="Pfam" id="PF03444">
    <property type="entry name" value="WHD_HrcA"/>
    <property type="match status" value="1"/>
</dbReference>
<evidence type="ECO:0000256" key="2">
    <source>
        <dbReference type="ARBA" id="ARBA00023015"/>
    </source>
</evidence>
<protein>
    <recommendedName>
        <fullName evidence="6">Heat-inducible transcription repressor HrcA</fullName>
    </recommendedName>
</protein>
<dbReference type="Pfam" id="PF01628">
    <property type="entry name" value="HrcA"/>
    <property type="match status" value="1"/>
</dbReference>
<dbReference type="FunFam" id="1.10.10.10:FF:000049">
    <property type="entry name" value="Heat-inducible transcription repressor HrcA"/>
    <property type="match status" value="1"/>
</dbReference>
<dbReference type="STRING" id="1528.SAMN04488579_104101"/>
<dbReference type="RefSeq" id="WP_090243699.1">
    <property type="nucleotide sequence ID" value="NZ_FNOU01000004.1"/>
</dbReference>
<dbReference type="PIRSF" id="PIRSF005485">
    <property type="entry name" value="HrcA"/>
    <property type="match status" value="1"/>
</dbReference>
<dbReference type="GO" id="GO:0045892">
    <property type="term" value="P:negative regulation of DNA-templated transcription"/>
    <property type="evidence" value="ECO:0007669"/>
    <property type="project" value="UniProtKB-UniRule"/>
</dbReference>
<organism evidence="9 10">
    <name type="scientific">Eubacterium barkeri</name>
    <name type="common">Clostridium barkeri</name>
    <dbReference type="NCBI Taxonomy" id="1528"/>
    <lineage>
        <taxon>Bacteria</taxon>
        <taxon>Bacillati</taxon>
        <taxon>Bacillota</taxon>
        <taxon>Clostridia</taxon>
        <taxon>Eubacteriales</taxon>
        <taxon>Eubacteriaceae</taxon>
        <taxon>Eubacterium</taxon>
    </lineage>
</organism>
<evidence type="ECO:0000259" key="7">
    <source>
        <dbReference type="Pfam" id="PF01628"/>
    </source>
</evidence>
<evidence type="ECO:0000256" key="3">
    <source>
        <dbReference type="ARBA" id="ARBA00023016"/>
    </source>
</evidence>
<dbReference type="Proteomes" id="UP000199652">
    <property type="component" value="Unassembled WGS sequence"/>
</dbReference>
<dbReference type="NCBIfam" id="TIGR00331">
    <property type="entry name" value="hrcA"/>
    <property type="match status" value="1"/>
</dbReference>
<dbReference type="PANTHER" id="PTHR34824:SF1">
    <property type="entry name" value="HEAT-INDUCIBLE TRANSCRIPTION REPRESSOR HRCA"/>
    <property type="match status" value="1"/>
</dbReference>
<dbReference type="Gene3D" id="1.10.10.10">
    <property type="entry name" value="Winged helix-like DNA-binding domain superfamily/Winged helix DNA-binding domain"/>
    <property type="match status" value="1"/>
</dbReference>
<reference evidence="10" key="1">
    <citation type="submission" date="2016-10" db="EMBL/GenBank/DDBJ databases">
        <authorList>
            <person name="Varghese N."/>
            <person name="Submissions S."/>
        </authorList>
    </citation>
    <scope>NUCLEOTIDE SEQUENCE [LARGE SCALE GENOMIC DNA]</scope>
    <source>
        <strain evidence="10">VPI 5359</strain>
    </source>
</reference>
<name>A0A1H3D5Z7_EUBBA</name>
<dbReference type="GO" id="GO:0003677">
    <property type="term" value="F:DNA binding"/>
    <property type="evidence" value="ECO:0007669"/>
    <property type="project" value="InterPro"/>
</dbReference>